<dbReference type="Proteomes" id="UP000247409">
    <property type="component" value="Unassembled WGS sequence"/>
</dbReference>
<gene>
    <name evidence="1" type="ORF">BWQ96_00937</name>
</gene>
<reference evidence="1 2" key="1">
    <citation type="journal article" date="2018" name="Mol. Biol. Evol.">
        <title>Analysis of the draft genome of the red seaweed Gracilariopsis chorda provides insights into genome size evolution in Rhodophyta.</title>
        <authorList>
            <person name="Lee J."/>
            <person name="Yang E.C."/>
            <person name="Graf L."/>
            <person name="Yang J.H."/>
            <person name="Qiu H."/>
            <person name="Zel Zion U."/>
            <person name="Chan C.X."/>
            <person name="Stephens T.G."/>
            <person name="Weber A.P.M."/>
            <person name="Boo G.H."/>
            <person name="Boo S.M."/>
            <person name="Kim K.M."/>
            <person name="Shin Y."/>
            <person name="Jung M."/>
            <person name="Lee S.J."/>
            <person name="Yim H.S."/>
            <person name="Lee J.H."/>
            <person name="Bhattacharya D."/>
            <person name="Yoon H.S."/>
        </authorList>
    </citation>
    <scope>NUCLEOTIDE SEQUENCE [LARGE SCALE GENOMIC DNA]</scope>
    <source>
        <strain evidence="1 2">SKKU-2015</strain>
        <tissue evidence="1">Whole body</tissue>
    </source>
</reference>
<dbReference type="EMBL" id="NBIV01000006">
    <property type="protein sequence ID" value="PXF49363.1"/>
    <property type="molecule type" value="Genomic_DNA"/>
</dbReference>
<evidence type="ECO:0000313" key="1">
    <source>
        <dbReference type="EMBL" id="PXF49363.1"/>
    </source>
</evidence>
<name>A0A2V3J4X0_9FLOR</name>
<accession>A0A2V3J4X0</accession>
<dbReference type="AlphaFoldDB" id="A0A2V3J4X0"/>
<proteinExistence type="predicted"/>
<evidence type="ECO:0000313" key="2">
    <source>
        <dbReference type="Proteomes" id="UP000247409"/>
    </source>
</evidence>
<organism evidence="1 2">
    <name type="scientific">Gracilariopsis chorda</name>
    <dbReference type="NCBI Taxonomy" id="448386"/>
    <lineage>
        <taxon>Eukaryota</taxon>
        <taxon>Rhodophyta</taxon>
        <taxon>Florideophyceae</taxon>
        <taxon>Rhodymeniophycidae</taxon>
        <taxon>Gracilariales</taxon>
        <taxon>Gracilariaceae</taxon>
        <taxon>Gracilariopsis</taxon>
    </lineage>
</organism>
<sequence length="134" mass="14216">MSSKDPVKDDSDSVLGRVIRSGHHLLDRTIAAAKRHSPLNEEKLKAADDAVAGVIHKGYQAVKKIAVNGNPAVILSAAGVLGAAPSLPFGVRTTIRNAGLGVAVAAVMIYPDHLRSYIRKRCSQPCASRKQVEQ</sequence>
<keyword evidence="2" id="KW-1185">Reference proteome</keyword>
<protein>
    <submittedName>
        <fullName evidence="1">Uncharacterized protein</fullName>
    </submittedName>
</protein>
<comment type="caution">
    <text evidence="1">The sequence shown here is derived from an EMBL/GenBank/DDBJ whole genome shotgun (WGS) entry which is preliminary data.</text>
</comment>
<dbReference type="OrthoDB" id="10512629at2759"/>